<gene>
    <name evidence="2" type="ORF">TRAPUB_4867</name>
</gene>
<proteinExistence type="predicted"/>
<feature type="region of interest" description="Disordered" evidence="1">
    <location>
        <begin position="1038"/>
        <end position="1111"/>
    </location>
</feature>
<feature type="compositionally biased region" description="Polar residues" evidence="1">
    <location>
        <begin position="1092"/>
        <end position="1101"/>
    </location>
</feature>
<dbReference type="STRING" id="154538.A0A1M2V9U3"/>
<feature type="compositionally biased region" description="Polar residues" evidence="1">
    <location>
        <begin position="790"/>
        <end position="800"/>
    </location>
</feature>
<keyword evidence="3" id="KW-1185">Reference proteome</keyword>
<feature type="region of interest" description="Disordered" evidence="1">
    <location>
        <begin position="678"/>
        <end position="957"/>
    </location>
</feature>
<feature type="region of interest" description="Disordered" evidence="1">
    <location>
        <begin position="970"/>
        <end position="993"/>
    </location>
</feature>
<evidence type="ECO:0000313" key="3">
    <source>
        <dbReference type="Proteomes" id="UP000184267"/>
    </source>
</evidence>
<feature type="compositionally biased region" description="Basic and acidic residues" evidence="1">
    <location>
        <begin position="850"/>
        <end position="866"/>
    </location>
</feature>
<dbReference type="EMBL" id="MNAD01001540">
    <property type="protein sequence ID" value="OJT04411.1"/>
    <property type="molecule type" value="Genomic_DNA"/>
</dbReference>
<feature type="compositionally biased region" description="Acidic residues" evidence="1">
    <location>
        <begin position="947"/>
        <end position="957"/>
    </location>
</feature>
<sequence>MKGFFLQLVICNEISKTCGSLFYMLCSPACWLVPMLHGVEDEANILQDYLDDHDTKDVKDMIGSALYPYLCEICFSLSAPKTSVDLRCTAYNILSDSAASHHPNQEKLRDKDVLGGERLGSCIWRTKDYLAIEGLLNLFARAIPSTHNNPAGRSRRTAYIHSVFKSCAPQEATATGDEIVELLENVPTSNWDDTAMKIVDVLARGNISYPQPFAVAEVIACSHVYRSDRLYADDKVLLVNVLLGDDQCESLTIAYSSIQDIDVSQSAQDAARVTVSVREPPRLRKDRITAEQNTDAALNLDVVIVFMAKDVPQLIDVLLSRGLSHAVHKIPGASRSPHVPKLSLAADPANLELDSAGRFAKEPSQTERIETVSQIYRTNEPSDPIMSPGLPPDSPPLVLGTKLSPALPQTKLGSVADNTSGRNKRASLARAESHLMRAAAFGLSDEELSEISDYDSPLPRSKVLRRSSTSTSLVRGRISFQPLLSTSTGTNSSATRVARGGVGKVVLGSDDDSPPAALTSPASRRAKRKAALIRDPTLEDSQPASVILAPALPAPVVPAAMPAPVVPVPFRVSTTTADAPVTPSQLPGDDIPVSSSGPGKVLRFSDIPAPNFNAPLSSPAVVPKSALKSALVKKLAPSRLANPVSLESALCATESVPLATASIKDLKASAIKASDMLDDLAPPSSSPTPGAKQSVRSRLRKKEENAHTTGKLHNVTSVKRKSIAPDGADDPEPLAALGNETSRPAKRARTVVPIPPPKGILDERSESTLLRPRTTAATRATKRYHAKGARTSSPTGASNATRKKRVPSVDYDALPSPPRPPTAVVKPSSPIPVPQEKPAAKSKPKAAVKAKADANPKKETKARKADGAAAIAKKPAGAVPARKAATRAPKNAEQEMGETRDGEQTAPTDDRPSVAPEVPESRRPQRAQRKKATAAVRVNPHDRNADVEDLPPTEEYMDDAVVPSFSDFAAPQVDCDVPEPSNPSKKRRGGDSEVVIEKVAAPMPISASKKSSATPWDEAFENVPEVVSRVEEAPHVSVELPSAIGAEDERMEIDEASPPEPQNTTAERVFAAPEPAFKAPRKPPVRSEGAATGTQHQTPSTIPKKLDTAPSTHCTPNAPSKCVSTLPPAVVKVETIDLTLDSPPKPTKLASVPVRGRVHPPAQAPPQPSAPARSDELKHKMIAAEDDDADILDFMKQARTAQLHRTEDTLLRARVFTPEHEDPPLPIFDRRRDVAQRRQVSPSKPSRERGTVFGHMDMGARKDSFSSDHPHRLVDVLGRLHDAVVYNTENKFEGVRHHARLGRNELVRNAVADLVALRAESVAQFNNLVDLEAEYATSGRGLIRGSEDWLKTNRELDRSLTQVLEQHDRTMLSKKMPPKLITMML</sequence>
<reference evidence="2 3" key="1">
    <citation type="submission" date="2016-10" db="EMBL/GenBank/DDBJ databases">
        <title>Genome sequence of the basidiomycete white-rot fungus Trametes pubescens.</title>
        <authorList>
            <person name="Makela M.R."/>
            <person name="Granchi Z."/>
            <person name="Peng M."/>
            <person name="De Vries R.P."/>
            <person name="Grigoriev I."/>
            <person name="Riley R."/>
            <person name="Hilden K."/>
        </authorList>
    </citation>
    <scope>NUCLEOTIDE SEQUENCE [LARGE SCALE GENOMIC DNA]</scope>
    <source>
        <strain evidence="2 3">FBCC735</strain>
    </source>
</reference>
<organism evidence="2 3">
    <name type="scientific">Trametes pubescens</name>
    <name type="common">White-rot fungus</name>
    <dbReference type="NCBI Taxonomy" id="154538"/>
    <lineage>
        <taxon>Eukaryota</taxon>
        <taxon>Fungi</taxon>
        <taxon>Dikarya</taxon>
        <taxon>Basidiomycota</taxon>
        <taxon>Agaricomycotina</taxon>
        <taxon>Agaricomycetes</taxon>
        <taxon>Polyporales</taxon>
        <taxon>Polyporaceae</taxon>
        <taxon>Trametes</taxon>
    </lineage>
</organism>
<name>A0A1M2V9U3_TRAPU</name>
<dbReference type="OMA" id="IWRTKDY"/>
<feature type="region of interest" description="Disordered" evidence="1">
    <location>
        <begin position="505"/>
        <end position="530"/>
    </location>
</feature>
<feature type="compositionally biased region" description="Low complexity" evidence="1">
    <location>
        <begin position="768"/>
        <end position="779"/>
    </location>
</feature>
<comment type="caution">
    <text evidence="2">The sequence shown here is derived from an EMBL/GenBank/DDBJ whole genome shotgun (WGS) entry which is preliminary data.</text>
</comment>
<dbReference type="Proteomes" id="UP000184267">
    <property type="component" value="Unassembled WGS sequence"/>
</dbReference>
<evidence type="ECO:0000313" key="2">
    <source>
        <dbReference type="EMBL" id="OJT04411.1"/>
    </source>
</evidence>
<dbReference type="OrthoDB" id="3270368at2759"/>
<evidence type="ECO:0000256" key="1">
    <source>
        <dbReference type="SAM" id="MobiDB-lite"/>
    </source>
</evidence>
<feature type="region of interest" description="Disordered" evidence="1">
    <location>
        <begin position="1156"/>
        <end position="1175"/>
    </location>
</feature>
<accession>A0A1M2V9U3</accession>
<protein>
    <submittedName>
        <fullName evidence="2">Uncharacterized protein</fullName>
    </submittedName>
</protein>
<feature type="compositionally biased region" description="Basic and acidic residues" evidence="1">
    <location>
        <begin position="890"/>
        <end position="912"/>
    </location>
</feature>
<feature type="compositionally biased region" description="Low complexity" evidence="1">
    <location>
        <begin position="867"/>
        <end position="881"/>
    </location>
</feature>